<dbReference type="PANTHER" id="PTHR24252">
    <property type="entry name" value="ACROSIN-RELATED"/>
    <property type="match status" value="1"/>
</dbReference>
<name>A0A8S3ZTQ9_9EUPU</name>
<organism evidence="10 11">
    <name type="scientific">Candidula unifasciata</name>
    <dbReference type="NCBI Taxonomy" id="100452"/>
    <lineage>
        <taxon>Eukaryota</taxon>
        <taxon>Metazoa</taxon>
        <taxon>Spiralia</taxon>
        <taxon>Lophotrochozoa</taxon>
        <taxon>Mollusca</taxon>
        <taxon>Gastropoda</taxon>
        <taxon>Heterobranchia</taxon>
        <taxon>Euthyneura</taxon>
        <taxon>Panpulmonata</taxon>
        <taxon>Eupulmonata</taxon>
        <taxon>Stylommatophora</taxon>
        <taxon>Helicina</taxon>
        <taxon>Helicoidea</taxon>
        <taxon>Geomitridae</taxon>
        <taxon>Candidula</taxon>
    </lineage>
</organism>
<comment type="subcellular location">
    <subcellularLocation>
        <location evidence="1">Secreted</location>
    </subcellularLocation>
</comment>
<dbReference type="AlphaFoldDB" id="A0A8S3ZTQ9"/>
<keyword evidence="8" id="KW-1015">Disulfide bond</keyword>
<dbReference type="SMART" id="SM00020">
    <property type="entry name" value="Tryp_SPc"/>
    <property type="match status" value="1"/>
</dbReference>
<gene>
    <name evidence="10" type="ORF">CUNI_LOCUS16483</name>
</gene>
<keyword evidence="3" id="KW-0645">Protease</keyword>
<evidence type="ECO:0000256" key="5">
    <source>
        <dbReference type="ARBA" id="ARBA00022801"/>
    </source>
</evidence>
<dbReference type="Pfam" id="PF00089">
    <property type="entry name" value="Trypsin"/>
    <property type="match status" value="1"/>
</dbReference>
<reference evidence="10" key="1">
    <citation type="submission" date="2021-04" db="EMBL/GenBank/DDBJ databases">
        <authorList>
            <consortium name="Molecular Ecology Group"/>
        </authorList>
    </citation>
    <scope>NUCLEOTIDE SEQUENCE</scope>
</reference>
<keyword evidence="2" id="KW-0964">Secreted</keyword>
<dbReference type="GO" id="GO:0006508">
    <property type="term" value="P:proteolysis"/>
    <property type="evidence" value="ECO:0007669"/>
    <property type="project" value="UniProtKB-KW"/>
</dbReference>
<keyword evidence="6" id="KW-0720">Serine protease</keyword>
<accession>A0A8S3ZTQ9</accession>
<comment type="caution">
    <text evidence="10">The sequence shown here is derived from an EMBL/GenBank/DDBJ whole genome shotgun (WGS) entry which is preliminary data.</text>
</comment>
<evidence type="ECO:0000256" key="2">
    <source>
        <dbReference type="ARBA" id="ARBA00022525"/>
    </source>
</evidence>
<evidence type="ECO:0000256" key="3">
    <source>
        <dbReference type="ARBA" id="ARBA00022670"/>
    </source>
</evidence>
<evidence type="ECO:0000256" key="4">
    <source>
        <dbReference type="ARBA" id="ARBA00022729"/>
    </source>
</evidence>
<dbReference type="InterPro" id="IPR043504">
    <property type="entry name" value="Peptidase_S1_PA_chymotrypsin"/>
</dbReference>
<evidence type="ECO:0000256" key="7">
    <source>
        <dbReference type="ARBA" id="ARBA00023145"/>
    </source>
</evidence>
<evidence type="ECO:0000256" key="6">
    <source>
        <dbReference type="ARBA" id="ARBA00022825"/>
    </source>
</evidence>
<protein>
    <recommendedName>
        <fullName evidence="9">Peptidase S1 domain-containing protein</fullName>
    </recommendedName>
</protein>
<dbReference type="InterPro" id="IPR001254">
    <property type="entry name" value="Trypsin_dom"/>
</dbReference>
<dbReference type="Gene3D" id="2.40.10.10">
    <property type="entry name" value="Trypsin-like serine proteases"/>
    <property type="match status" value="1"/>
</dbReference>
<dbReference type="Proteomes" id="UP000678393">
    <property type="component" value="Unassembled WGS sequence"/>
</dbReference>
<dbReference type="PANTHER" id="PTHR24252:SF7">
    <property type="entry name" value="HYALIN"/>
    <property type="match status" value="1"/>
</dbReference>
<dbReference type="EMBL" id="CAJHNH020004346">
    <property type="protein sequence ID" value="CAG5130925.1"/>
    <property type="molecule type" value="Genomic_DNA"/>
</dbReference>
<evidence type="ECO:0000259" key="9">
    <source>
        <dbReference type="PROSITE" id="PS50240"/>
    </source>
</evidence>
<dbReference type="SUPFAM" id="SSF50494">
    <property type="entry name" value="Trypsin-like serine proteases"/>
    <property type="match status" value="1"/>
</dbReference>
<dbReference type="PROSITE" id="PS00135">
    <property type="entry name" value="TRYPSIN_SER"/>
    <property type="match status" value="1"/>
</dbReference>
<dbReference type="CDD" id="cd00190">
    <property type="entry name" value="Tryp_SPc"/>
    <property type="match status" value="1"/>
</dbReference>
<dbReference type="OrthoDB" id="6141927at2759"/>
<dbReference type="FunFam" id="2.40.10.10:FF:000146">
    <property type="entry name" value="Serine protease 53"/>
    <property type="match status" value="1"/>
</dbReference>
<dbReference type="PROSITE" id="PS50240">
    <property type="entry name" value="TRYPSIN_DOM"/>
    <property type="match status" value="1"/>
</dbReference>
<feature type="domain" description="Peptidase S1" evidence="9">
    <location>
        <begin position="17"/>
        <end position="262"/>
    </location>
</feature>
<evidence type="ECO:0000256" key="1">
    <source>
        <dbReference type="ARBA" id="ARBA00004613"/>
    </source>
</evidence>
<dbReference type="InterPro" id="IPR009003">
    <property type="entry name" value="Peptidase_S1_PA"/>
</dbReference>
<keyword evidence="5" id="KW-0378">Hydrolase</keyword>
<sequence>RSNAAFCGQAGTNGFRIIGGTEADTCEFPWMVLIYDQLKSSICGGSIIDSTHIATAAHCLFSRNERTNIVRKSRANELLVFSGSSTMPLSGTDVDGLVRRVVTEVITHQSYNHTSLENDMAILKLSQPIVYDQCHKPICMVDGSKAPDQASKCRTMGWGLTSNGADAQASSQLQYVDVTIVSNDSCRAVYGSLSSSKTFCAGSEGRDSCQGDSGGPFTCQGDDGKNYLYGIVSAGIEGRCGSLVGIYSKVAAFIDWINSKLQ</sequence>
<feature type="non-terminal residue" evidence="10">
    <location>
        <position position="1"/>
    </location>
</feature>
<evidence type="ECO:0000256" key="8">
    <source>
        <dbReference type="ARBA" id="ARBA00023157"/>
    </source>
</evidence>
<keyword evidence="7" id="KW-0865">Zymogen</keyword>
<evidence type="ECO:0000313" key="10">
    <source>
        <dbReference type="EMBL" id="CAG5130925.1"/>
    </source>
</evidence>
<dbReference type="InterPro" id="IPR033116">
    <property type="entry name" value="TRYPSIN_SER"/>
</dbReference>
<dbReference type="PRINTS" id="PR00722">
    <property type="entry name" value="CHYMOTRYPSIN"/>
</dbReference>
<dbReference type="InterPro" id="IPR001314">
    <property type="entry name" value="Peptidase_S1A"/>
</dbReference>
<keyword evidence="4" id="KW-0732">Signal</keyword>
<dbReference type="GO" id="GO:0004252">
    <property type="term" value="F:serine-type endopeptidase activity"/>
    <property type="evidence" value="ECO:0007669"/>
    <property type="project" value="InterPro"/>
</dbReference>
<dbReference type="GO" id="GO:0005576">
    <property type="term" value="C:extracellular region"/>
    <property type="evidence" value="ECO:0007669"/>
    <property type="project" value="UniProtKB-SubCell"/>
</dbReference>
<proteinExistence type="predicted"/>
<keyword evidence="11" id="KW-1185">Reference proteome</keyword>
<evidence type="ECO:0000313" key="11">
    <source>
        <dbReference type="Proteomes" id="UP000678393"/>
    </source>
</evidence>